<dbReference type="RefSeq" id="YP_009837971.1">
    <property type="nucleotide sequence ID" value="NC_048705.1"/>
</dbReference>
<organism evidence="4 5">
    <name type="scientific">Mycobacterium phage TChen</name>
    <dbReference type="NCBI Taxonomy" id="2163598"/>
    <lineage>
        <taxon>Viruses</taxon>
        <taxon>Duplodnaviria</taxon>
        <taxon>Heunggongvirae</taxon>
        <taxon>Uroviricota</taxon>
        <taxon>Caudoviricetes</taxon>
        <taxon>Gracegardnervirinae</taxon>
        <taxon>Thetabobvirus</taxon>
        <taxon>Thetabobvirus tchen</taxon>
        <taxon>Mycobacterium virus TChen</taxon>
    </lineage>
</organism>
<proteinExistence type="predicted"/>
<keyword evidence="1" id="KW-1245">Viral tail assembly</keyword>
<gene>
    <name evidence="4" type="primary">15</name>
    <name evidence="4" type="ORF">SEA_TCHEN_15</name>
</gene>
<feature type="domain" description="Tape measure protein N-terminal" evidence="3">
    <location>
        <begin position="147"/>
        <end position="312"/>
    </location>
</feature>
<dbReference type="Proteomes" id="UP000246238">
    <property type="component" value="Segment"/>
</dbReference>
<evidence type="ECO:0000313" key="5">
    <source>
        <dbReference type="Proteomes" id="UP000246238"/>
    </source>
</evidence>
<name>A0A2S1PCX8_9CAUD</name>
<feature type="region of interest" description="Disordered" evidence="2">
    <location>
        <begin position="488"/>
        <end position="512"/>
    </location>
</feature>
<dbReference type="GeneID" id="55608174"/>
<dbReference type="Pfam" id="PF20155">
    <property type="entry name" value="TMP_3"/>
    <property type="match status" value="1"/>
</dbReference>
<dbReference type="NCBIfam" id="TIGR02675">
    <property type="entry name" value="tape_meas_nterm"/>
    <property type="match status" value="1"/>
</dbReference>
<accession>A0A2S1PCX8</accession>
<dbReference type="GO" id="GO:0098003">
    <property type="term" value="P:viral tail assembly"/>
    <property type="evidence" value="ECO:0007669"/>
    <property type="project" value="UniProtKB-KW"/>
</dbReference>
<feature type="region of interest" description="Disordered" evidence="2">
    <location>
        <begin position="554"/>
        <end position="590"/>
    </location>
</feature>
<evidence type="ECO:0000259" key="3">
    <source>
        <dbReference type="Pfam" id="PF20155"/>
    </source>
</evidence>
<feature type="region of interest" description="Disordered" evidence="2">
    <location>
        <begin position="1107"/>
        <end position="1147"/>
    </location>
</feature>
<dbReference type="EMBL" id="MH077585">
    <property type="protein sequence ID" value="AWH14416.1"/>
    <property type="molecule type" value="Genomic_DNA"/>
</dbReference>
<reference evidence="4 5" key="1">
    <citation type="submission" date="2018-03" db="EMBL/GenBank/DDBJ databases">
        <authorList>
            <person name="Garcia A."/>
            <person name="Gonzalez C."/>
            <person name="Kyle C."/>
            <person name="Talley T."/>
            <person name="Nemeth S."/>
            <person name="Ziemann R."/>
            <person name="Merzevski S."/>
            <person name="Lee S."/>
            <person name="Bowman C.A."/>
            <person name="Russell D.A."/>
            <person name="Pope W.H."/>
            <person name="Jacobs-Sera D."/>
            <person name="Hatfull G.F."/>
        </authorList>
    </citation>
    <scope>NUCLEOTIDE SEQUENCE [LARGE SCALE GENOMIC DNA]</scope>
</reference>
<protein>
    <submittedName>
        <fullName evidence="4">Tape measure protein</fullName>
    </submittedName>
</protein>
<dbReference type="KEGG" id="vg:55608174"/>
<evidence type="ECO:0000313" key="4">
    <source>
        <dbReference type="EMBL" id="AWH14416.1"/>
    </source>
</evidence>
<feature type="compositionally biased region" description="Low complexity" evidence="2">
    <location>
        <begin position="1118"/>
        <end position="1146"/>
    </location>
</feature>
<evidence type="ECO:0000256" key="1">
    <source>
        <dbReference type="ARBA" id="ARBA00022465"/>
    </source>
</evidence>
<keyword evidence="1" id="KW-1188">Viral release from host cell</keyword>
<evidence type="ECO:0000256" key="2">
    <source>
        <dbReference type="SAM" id="MobiDB-lite"/>
    </source>
</evidence>
<keyword evidence="5" id="KW-1185">Reference proteome</keyword>
<sequence>MPIYVDVISRLDERAAAVTAAQIERRYSDAGRAAGTSVGRSMNDAIDRSTGRVGTNIVGQFDSHGANAGRRFGTSFNTQVTQQVSNTGRFNASMAGYESAAGRVGSMAGRALGLAFTTAAGGLIGVASLTLFKGFQRYQAIDAAKNRLENLNKTLESTGRAGLDVGRVMDTVTQAVTDTPFALDQAFSVATRALASNTGDLKRFMTVVTDAAGFAGAGVDEIGDAFLKIANTGKVSMEEIGNQLRNIPILPWLQQQLGVTGSELQKMISDGKVGLEDLMKAVEANASGFAKASGDTIEGAMSNLQTSVARVGANFLGAIFGKPTEDGNQLVDVLKTLRERIDDMGAWVTAHQDDIREFFQGAVEVGKELLEIVRDLANALGGWENLVKTAGAAFVAWKTIGVMSTISQVASSITTMGTDLDGLPGKADRAARGLNKALAVIMVPAIGKMINDAIDQALADNAPRLNELNHTNTPDQLGRSAREWWDRNIQGGTGVDPRPSPLPQLGGGAPGTPSVGGIPIPGLVVPNANGPAPSAPFGNLPGQTPIEVSVQDRRGRNGTVGDGPAPAGNPILDPPGADGSGEKAKLPDAPVVPYDTTLPPGIPGMPADASVMGAENSFLDARHSLAEKRARLTQLEQSGVATEDDIQKARNDVLDSERGFQAAELRLNEARQNQYEQMVKAGEKQLKGLQGLSSSLGEFGAALDQDLGISKGLSGIAENLFKFLANLAAAPLLGQLGAIAEANPSKGGYGLMGIMGAQGAFGPQFNGIDYSKYGYGGSSAMGPYAFGGQMGMGYPGDAALLANVPAGRYTQDQRGDLTQGLADCSSAVEDLVNIMDGRPTGGASMYTGNAAEWLTQRGFLPGVGGPGDFRVGFNSSHMQATLPGGTPFNWGSDAAAQRRGIGGTGADDPAFTSHYYRPVGATPTRASVPGWTPSNESGYAGTAPVANPSGIYSAENTNPALNNPPAPGTGTGPAPGPVAAPVGGGALPFMGVGAPQAAPFASTRYGGVEPSAGTGAGGVGITQGGMVDTAIGLAASGLDLMAPGAGQAAQTGIKLANRAIEYGGQVAGIGVQGLMETFLPTGGSELANNSWFTRILGGLAGAAPALPNMAGGKGGQGQQAQPPLQGNGVDPNTTQHGQGGNTTNITVNNQRATEDGTGRDIAYHQQQQYSAPGM</sequence>
<dbReference type="InterPro" id="IPR013491">
    <property type="entry name" value="Tape_meas_N"/>
</dbReference>
<feature type="region of interest" description="Disordered" evidence="2">
    <location>
        <begin position="950"/>
        <end position="979"/>
    </location>
</feature>